<reference evidence="1 2" key="1">
    <citation type="submission" date="2013-11" db="EMBL/GenBank/DDBJ databases">
        <title>Genome sequencing of Stegodyphus mimosarum.</title>
        <authorList>
            <person name="Bechsgaard J."/>
        </authorList>
    </citation>
    <scope>NUCLEOTIDE SEQUENCE [LARGE SCALE GENOMIC DNA]</scope>
</reference>
<organism evidence="1 2">
    <name type="scientific">Stegodyphus mimosarum</name>
    <name type="common">African social velvet spider</name>
    <dbReference type="NCBI Taxonomy" id="407821"/>
    <lineage>
        <taxon>Eukaryota</taxon>
        <taxon>Metazoa</taxon>
        <taxon>Ecdysozoa</taxon>
        <taxon>Arthropoda</taxon>
        <taxon>Chelicerata</taxon>
        <taxon>Arachnida</taxon>
        <taxon>Araneae</taxon>
        <taxon>Araneomorphae</taxon>
        <taxon>Entelegynae</taxon>
        <taxon>Eresoidea</taxon>
        <taxon>Eresidae</taxon>
        <taxon>Stegodyphus</taxon>
    </lineage>
</organism>
<protein>
    <submittedName>
        <fullName evidence="1">Uncharacterized protein</fullName>
    </submittedName>
</protein>
<gene>
    <name evidence="1" type="ORF">X975_15920</name>
</gene>
<evidence type="ECO:0000313" key="2">
    <source>
        <dbReference type="Proteomes" id="UP000054359"/>
    </source>
</evidence>
<proteinExistence type="predicted"/>
<name>A0A087UVG6_STEMI</name>
<dbReference type="Proteomes" id="UP000054359">
    <property type="component" value="Unassembled WGS sequence"/>
</dbReference>
<accession>A0A087UVG6</accession>
<evidence type="ECO:0000313" key="1">
    <source>
        <dbReference type="EMBL" id="KFM81355.1"/>
    </source>
</evidence>
<dbReference type="EMBL" id="KK121841">
    <property type="protein sequence ID" value="KFM81355.1"/>
    <property type="molecule type" value="Genomic_DNA"/>
</dbReference>
<dbReference type="AlphaFoldDB" id="A0A087UVG6"/>
<feature type="non-terminal residue" evidence="1">
    <location>
        <position position="49"/>
    </location>
</feature>
<sequence length="49" mass="5778">MLYIKNCVPELLFCLSETNYKESKWAVLTSCYGQKARFIFSCFTWVTLT</sequence>
<keyword evidence="2" id="KW-1185">Reference proteome</keyword>